<accession>A0A7Y6EVI1</accession>
<keyword evidence="2 6" id="KW-0489">Methyltransferase</keyword>
<dbReference type="InterPro" id="IPR029063">
    <property type="entry name" value="SAM-dependent_MTases_sf"/>
</dbReference>
<name>A0A7Y6EVI1_9BACL</name>
<evidence type="ECO:0000256" key="2">
    <source>
        <dbReference type="ARBA" id="ARBA00022603"/>
    </source>
</evidence>
<organism evidence="7 8">
    <name type="scientific">Paenibacillus xylanilyticus</name>
    <dbReference type="NCBI Taxonomy" id="248903"/>
    <lineage>
        <taxon>Bacteria</taxon>
        <taxon>Bacillati</taxon>
        <taxon>Bacillota</taxon>
        <taxon>Bacilli</taxon>
        <taxon>Bacillales</taxon>
        <taxon>Paenibacillaceae</taxon>
        <taxon>Paenibacillus</taxon>
    </lineage>
</organism>
<evidence type="ECO:0000313" key="7">
    <source>
        <dbReference type="EMBL" id="NUU75728.1"/>
    </source>
</evidence>
<comment type="similarity">
    <text evidence="6">Belongs to the class I-like SAM-binding methyltransferase superfamily. C5-methyltransferase family.</text>
</comment>
<dbReference type="RefSeq" id="WP_175395500.1">
    <property type="nucleotide sequence ID" value="NZ_JABMCB010000176.1"/>
</dbReference>
<dbReference type="PANTHER" id="PTHR46098">
    <property type="entry name" value="TRNA (CYTOSINE(38)-C(5))-METHYLTRANSFERASE"/>
    <property type="match status" value="1"/>
</dbReference>
<dbReference type="GO" id="GO:0003886">
    <property type="term" value="F:DNA (cytosine-5-)-methyltransferase activity"/>
    <property type="evidence" value="ECO:0007669"/>
    <property type="project" value="UniProtKB-EC"/>
</dbReference>
<evidence type="ECO:0000256" key="1">
    <source>
        <dbReference type="ARBA" id="ARBA00011975"/>
    </source>
</evidence>
<keyword evidence="3 6" id="KW-0808">Transferase</keyword>
<feature type="active site" evidence="6">
    <location>
        <position position="201"/>
    </location>
</feature>
<evidence type="ECO:0000256" key="3">
    <source>
        <dbReference type="ARBA" id="ARBA00022679"/>
    </source>
</evidence>
<dbReference type="InterPro" id="IPR050750">
    <property type="entry name" value="C5-MTase"/>
</dbReference>
<keyword evidence="5" id="KW-0680">Restriction system</keyword>
<evidence type="ECO:0000256" key="4">
    <source>
        <dbReference type="ARBA" id="ARBA00022691"/>
    </source>
</evidence>
<dbReference type="Pfam" id="PF00145">
    <property type="entry name" value="DNA_methylase"/>
    <property type="match status" value="1"/>
</dbReference>
<evidence type="ECO:0000256" key="5">
    <source>
        <dbReference type="ARBA" id="ARBA00022747"/>
    </source>
</evidence>
<dbReference type="GO" id="GO:0032259">
    <property type="term" value="P:methylation"/>
    <property type="evidence" value="ECO:0007669"/>
    <property type="project" value="UniProtKB-KW"/>
</dbReference>
<dbReference type="PROSITE" id="PS51679">
    <property type="entry name" value="SAM_MT_C5"/>
    <property type="match status" value="1"/>
</dbReference>
<evidence type="ECO:0000313" key="8">
    <source>
        <dbReference type="Proteomes" id="UP000526125"/>
    </source>
</evidence>
<dbReference type="InterPro" id="IPR001525">
    <property type="entry name" value="C5_MeTfrase"/>
</dbReference>
<gene>
    <name evidence="7" type="ORF">HP552_10860</name>
</gene>
<proteinExistence type="inferred from homology"/>
<dbReference type="EMBL" id="JABMCB010000176">
    <property type="protein sequence ID" value="NUU75728.1"/>
    <property type="molecule type" value="Genomic_DNA"/>
</dbReference>
<dbReference type="AlphaFoldDB" id="A0A7Y6EVI1"/>
<dbReference type="SUPFAM" id="SSF53335">
    <property type="entry name" value="S-adenosyl-L-methionine-dependent methyltransferases"/>
    <property type="match status" value="1"/>
</dbReference>
<comment type="caution">
    <text evidence="7">The sequence shown here is derived from an EMBL/GenBank/DDBJ whole genome shotgun (WGS) entry which is preliminary data.</text>
</comment>
<keyword evidence="8" id="KW-1185">Reference proteome</keyword>
<dbReference type="Proteomes" id="UP000526125">
    <property type="component" value="Unassembled WGS sequence"/>
</dbReference>
<reference evidence="7 8" key="1">
    <citation type="submission" date="2020-05" db="EMBL/GenBank/DDBJ databases">
        <title>Genome Sequencing of Type Strains.</title>
        <authorList>
            <person name="Lemaire J.F."/>
            <person name="Inderbitzin P."/>
            <person name="Gregorio O.A."/>
            <person name="Collins S.B."/>
            <person name="Wespe N."/>
            <person name="Knight-Connoni V."/>
        </authorList>
    </citation>
    <scope>NUCLEOTIDE SEQUENCE [LARGE SCALE GENOMIC DNA]</scope>
    <source>
        <strain evidence="7 8">LMG 21957</strain>
    </source>
</reference>
<dbReference type="GO" id="GO:0009307">
    <property type="term" value="P:DNA restriction-modification system"/>
    <property type="evidence" value="ECO:0007669"/>
    <property type="project" value="UniProtKB-KW"/>
</dbReference>
<protein>
    <recommendedName>
        <fullName evidence="1">DNA (cytosine-5-)-methyltransferase</fullName>
        <ecNumber evidence="1">2.1.1.37</ecNumber>
    </recommendedName>
</protein>
<dbReference type="Gene3D" id="3.40.50.150">
    <property type="entry name" value="Vaccinia Virus protein VP39"/>
    <property type="match status" value="1"/>
</dbReference>
<keyword evidence="4 6" id="KW-0949">S-adenosyl-L-methionine</keyword>
<dbReference type="EC" id="2.1.1.37" evidence="1"/>
<sequence length="466" mass="53443">MNLMLKKVYKVTKKAMKPRLWLYSLVCEAAGFEPGQKLFIATDVESKQIIIQSEPITDEDHVVHVSSRKSNGVLRPIVDTAKESYRSIIDVENKVEMCVFKDDHMSRVIIRPLHFELFTQDSLVSSSDKRIRTFTICSGAGIVSSSFSDTGYFSSVGAIELDDDSSAVYRENFPQSYLYTGDLLDCNTVAESDITIVTLPCNEVSTLGLMEAGIFNNLALATTELIRSTKCRAIFMENVTGFYSTDAYKTIKDLLSDEFPFWSESTIEAHDFGSIARRKRTYVVAVRNEEDFKSFSFPKTPKSIRKRKLRDYLDGKRVSHLWKPLHKFMESFESKAEKNNSWKDRSLEKTFVTPEVTEIQCIPKRYRAQSASSTYLLSEDKQSFRFLTIEEIRRILSVPDWFVFPPYVPETRIYEMLGQSVDCRIVKSIANKIAEMFFRSKNTSKKTTSQPFGIQMNQKGQLGFMF</sequence>
<dbReference type="PANTHER" id="PTHR46098:SF1">
    <property type="entry name" value="TRNA (CYTOSINE(38)-C(5))-METHYLTRANSFERASE"/>
    <property type="match status" value="1"/>
</dbReference>
<dbReference type="Gene3D" id="3.90.120.10">
    <property type="entry name" value="DNA Methylase, subunit A, domain 2"/>
    <property type="match status" value="1"/>
</dbReference>
<evidence type="ECO:0000256" key="6">
    <source>
        <dbReference type="PROSITE-ProRule" id="PRU01016"/>
    </source>
</evidence>